<evidence type="ECO:0000313" key="2">
    <source>
        <dbReference type="Proteomes" id="UP000824782"/>
    </source>
</evidence>
<dbReference type="Proteomes" id="UP000824782">
    <property type="component" value="Unassembled WGS sequence"/>
</dbReference>
<gene>
    <name evidence="1" type="ORF">GDO81_030130</name>
</gene>
<dbReference type="AlphaFoldDB" id="A0AAV6YHV0"/>
<comment type="caution">
    <text evidence="1">The sequence shown here is derived from an EMBL/GenBank/DDBJ whole genome shotgun (WGS) entry which is preliminary data.</text>
</comment>
<reference evidence="1" key="1">
    <citation type="thesis" date="2020" institute="ProQuest LLC" country="789 East Eisenhower Parkway, Ann Arbor, MI, USA">
        <title>Comparative Genomics and Chromosome Evolution.</title>
        <authorList>
            <person name="Mudd A.B."/>
        </authorList>
    </citation>
    <scope>NUCLEOTIDE SEQUENCE</scope>
    <source>
        <strain evidence="1">237g6f4</strain>
        <tissue evidence="1">Blood</tissue>
    </source>
</reference>
<evidence type="ECO:0000313" key="1">
    <source>
        <dbReference type="EMBL" id="KAG8534854.1"/>
    </source>
</evidence>
<organism evidence="1 2">
    <name type="scientific">Engystomops pustulosus</name>
    <name type="common">Tungara frog</name>
    <name type="synonym">Physalaemus pustulosus</name>
    <dbReference type="NCBI Taxonomy" id="76066"/>
    <lineage>
        <taxon>Eukaryota</taxon>
        <taxon>Metazoa</taxon>
        <taxon>Chordata</taxon>
        <taxon>Craniata</taxon>
        <taxon>Vertebrata</taxon>
        <taxon>Euteleostomi</taxon>
        <taxon>Amphibia</taxon>
        <taxon>Batrachia</taxon>
        <taxon>Anura</taxon>
        <taxon>Neobatrachia</taxon>
        <taxon>Hyloidea</taxon>
        <taxon>Leptodactylidae</taxon>
        <taxon>Leiuperinae</taxon>
        <taxon>Engystomops</taxon>
    </lineage>
</organism>
<accession>A0AAV6YHV0</accession>
<name>A0AAV6YHV0_ENGPU</name>
<dbReference type="EMBL" id="WNYA01088474">
    <property type="protein sequence ID" value="KAG8534854.1"/>
    <property type="molecule type" value="Genomic_DNA"/>
</dbReference>
<proteinExistence type="predicted"/>
<sequence>MARVPEVALRALSVDTHAITGECARQESRPLAVPGSQGKATMIIRTSFPSFYCIVVLIQFKLMTHQEVTSYYLNCRIAIGGGFWL</sequence>
<keyword evidence="2" id="KW-1185">Reference proteome</keyword>
<protein>
    <submittedName>
        <fullName evidence="1">Uncharacterized protein</fullName>
    </submittedName>
</protein>